<dbReference type="EMBL" id="BEYU01000048">
    <property type="protein sequence ID" value="GBG28758.1"/>
    <property type="molecule type" value="Genomic_DNA"/>
</dbReference>
<dbReference type="InParanoid" id="A0A2R5GG62"/>
<evidence type="ECO:0000313" key="4">
    <source>
        <dbReference type="Proteomes" id="UP000241890"/>
    </source>
</evidence>
<dbReference type="PANTHER" id="PTHR48050">
    <property type="entry name" value="STEROL 3-BETA-GLUCOSYLTRANSFERASE"/>
    <property type="match status" value="1"/>
</dbReference>
<dbReference type="Pfam" id="PF03033">
    <property type="entry name" value="Glyco_transf_28"/>
    <property type="match status" value="1"/>
</dbReference>
<proteinExistence type="predicted"/>
<evidence type="ECO:0000313" key="3">
    <source>
        <dbReference type="EMBL" id="GBG28758.1"/>
    </source>
</evidence>
<sequence length="662" mass="72801">MLLQQGQGSQSSLLQTGAQSSNAASNRSSQRRDRLSPRSMSQRVSSTEKKLLDQAIEAPAQIIASSKASPDPSDRLNLPIIVMALTNPPESSRGLRETHYIVKVYIGDTTRHASTNPMVRRMDHSITWGEVLVLEDVGSEALLDIRLLVRHRLIGNEEIGRTEISVGELVRRPFRNLVIHNSASRVVTDSNEDNVTLLKIGVDKSALPRSWPMPVNESYASRGYPKHVMIITRGTRGDVQPFLALARELANRFNWMVTICSEFRYKDYIKKQALGLERGCIRFRISGGDTQKRVDSRISKWAINLSSSTMQHIMLAFSEREFFDSEPALFYWAKTIKPDYLMFGFTLAAIAMIIRPADWGPKSILTNYIFLRGKTVPPLDPKHVDFIEQARNNGRKLVVLAFSSMPVERLDILRIAIKIISGCEKEVSIFALIGDHVGDPGNDSDVEGAAAGYAAKGRLLVDKGAPFGRLFPLMDAIVAHGGLGTTGEAIMAGVPVIITGVMLFDQRFWGSRCHDLGIGPFPVHVSKFKSQCVSLIDKALADDSEWPANAKRVGREIESTMEDDPAGVIINAKTVCRLLDDAPVFSYEAAPPGSTAKAMGTSARGINEESFQADDEVLDAFAKGNITEEEEEEEDEKVTASSEASSGGHSRHASRLRGLLGI</sequence>
<feature type="region of interest" description="Disordered" evidence="1">
    <location>
        <begin position="1"/>
        <end position="49"/>
    </location>
</feature>
<gene>
    <name evidence="3" type="ORF">FCC1311_014211</name>
</gene>
<dbReference type="InterPro" id="IPR004276">
    <property type="entry name" value="GlycoTrans_28_N"/>
</dbReference>
<organism evidence="3 4">
    <name type="scientific">Hondaea fermentalgiana</name>
    <dbReference type="NCBI Taxonomy" id="2315210"/>
    <lineage>
        <taxon>Eukaryota</taxon>
        <taxon>Sar</taxon>
        <taxon>Stramenopiles</taxon>
        <taxon>Bigyra</taxon>
        <taxon>Labyrinthulomycetes</taxon>
        <taxon>Thraustochytrida</taxon>
        <taxon>Thraustochytriidae</taxon>
        <taxon>Hondaea</taxon>
    </lineage>
</organism>
<feature type="compositionally biased region" description="Low complexity" evidence="1">
    <location>
        <begin position="1"/>
        <end position="28"/>
    </location>
</feature>
<dbReference type="OrthoDB" id="415978at2759"/>
<accession>A0A2R5GG62</accession>
<dbReference type="InterPro" id="IPR050426">
    <property type="entry name" value="Glycosyltransferase_28"/>
</dbReference>
<reference evidence="3 4" key="1">
    <citation type="submission" date="2017-12" db="EMBL/GenBank/DDBJ databases">
        <title>Sequencing, de novo assembly and annotation of complete genome of a new Thraustochytrid species, strain FCC1311.</title>
        <authorList>
            <person name="Sedici K."/>
            <person name="Godart F."/>
            <person name="Aiese Cigliano R."/>
            <person name="Sanseverino W."/>
            <person name="Barakat M."/>
            <person name="Ortet P."/>
            <person name="Marechal E."/>
            <person name="Cagnac O."/>
            <person name="Amato A."/>
        </authorList>
    </citation>
    <scope>NUCLEOTIDE SEQUENCE [LARGE SCALE GENOMIC DNA]</scope>
</reference>
<feature type="compositionally biased region" description="Polar residues" evidence="1">
    <location>
        <begin position="639"/>
        <end position="648"/>
    </location>
</feature>
<protein>
    <submittedName>
        <fullName evidence="3">Sterol 3-beta-glucosyltransferase</fullName>
    </submittedName>
</protein>
<feature type="region of interest" description="Disordered" evidence="1">
    <location>
        <begin position="623"/>
        <end position="662"/>
    </location>
</feature>
<keyword evidence="3" id="KW-0808">Transferase</keyword>
<dbReference type="PANTHER" id="PTHR48050:SF13">
    <property type="entry name" value="STEROL 3-BETA-GLUCOSYLTRANSFERASE UGT80A2"/>
    <property type="match status" value="1"/>
</dbReference>
<dbReference type="AlphaFoldDB" id="A0A2R5GG62"/>
<feature type="domain" description="Glycosyltransferase family 28 N-terminal" evidence="2">
    <location>
        <begin position="228"/>
        <end position="274"/>
    </location>
</feature>
<dbReference type="SUPFAM" id="SSF53756">
    <property type="entry name" value="UDP-Glycosyltransferase/glycogen phosphorylase"/>
    <property type="match status" value="1"/>
</dbReference>
<dbReference type="Gene3D" id="3.40.50.2000">
    <property type="entry name" value="Glycogen Phosphorylase B"/>
    <property type="match status" value="3"/>
</dbReference>
<name>A0A2R5GG62_9STRA</name>
<dbReference type="GO" id="GO:0005975">
    <property type="term" value="P:carbohydrate metabolic process"/>
    <property type="evidence" value="ECO:0007669"/>
    <property type="project" value="InterPro"/>
</dbReference>
<evidence type="ECO:0000259" key="2">
    <source>
        <dbReference type="Pfam" id="PF03033"/>
    </source>
</evidence>
<dbReference type="GO" id="GO:0016758">
    <property type="term" value="F:hexosyltransferase activity"/>
    <property type="evidence" value="ECO:0007669"/>
    <property type="project" value="InterPro"/>
</dbReference>
<keyword evidence="4" id="KW-1185">Reference proteome</keyword>
<feature type="compositionally biased region" description="Acidic residues" evidence="1">
    <location>
        <begin position="627"/>
        <end position="636"/>
    </location>
</feature>
<evidence type="ECO:0000256" key="1">
    <source>
        <dbReference type="SAM" id="MobiDB-lite"/>
    </source>
</evidence>
<comment type="caution">
    <text evidence="3">The sequence shown here is derived from an EMBL/GenBank/DDBJ whole genome shotgun (WGS) entry which is preliminary data.</text>
</comment>
<dbReference type="Proteomes" id="UP000241890">
    <property type="component" value="Unassembled WGS sequence"/>
</dbReference>